<evidence type="ECO:0000313" key="2">
    <source>
        <dbReference type="EMBL" id="KAK9534206.1"/>
    </source>
</evidence>
<sequence length="76" mass="8515">MAFSYVINGIIHQLSAASRLSNVYSSMAKRSLCCSAARTQENRWAADWVTTEEEPFLRNPSGEPTRISRLSMPGHK</sequence>
<dbReference type="AlphaFoldDB" id="A0AAW1FIN9"/>
<keyword evidence="3" id="KW-1185">Reference proteome</keyword>
<dbReference type="EMBL" id="JBCEZU010000067">
    <property type="protein sequence ID" value="KAK9534206.1"/>
    <property type="molecule type" value="Genomic_DNA"/>
</dbReference>
<evidence type="ECO:0000313" key="3">
    <source>
        <dbReference type="Proteomes" id="UP001488805"/>
    </source>
</evidence>
<proteinExistence type="predicted"/>
<organism evidence="2 3">
    <name type="scientific">Zoarces viviparus</name>
    <name type="common">Viviparous eelpout</name>
    <name type="synonym">Blennius viviparus</name>
    <dbReference type="NCBI Taxonomy" id="48416"/>
    <lineage>
        <taxon>Eukaryota</taxon>
        <taxon>Metazoa</taxon>
        <taxon>Chordata</taxon>
        <taxon>Craniata</taxon>
        <taxon>Vertebrata</taxon>
        <taxon>Euteleostomi</taxon>
        <taxon>Actinopterygii</taxon>
        <taxon>Neopterygii</taxon>
        <taxon>Teleostei</taxon>
        <taxon>Neoteleostei</taxon>
        <taxon>Acanthomorphata</taxon>
        <taxon>Eupercaria</taxon>
        <taxon>Perciformes</taxon>
        <taxon>Cottioidei</taxon>
        <taxon>Zoarcales</taxon>
        <taxon>Zoarcidae</taxon>
        <taxon>Zoarcinae</taxon>
        <taxon>Zoarces</taxon>
    </lineage>
</organism>
<name>A0AAW1FIN9_ZOAVI</name>
<protein>
    <submittedName>
        <fullName evidence="2">Uncharacterized protein</fullName>
    </submittedName>
</protein>
<accession>A0AAW1FIN9</accession>
<dbReference type="Proteomes" id="UP001488805">
    <property type="component" value="Unassembled WGS sequence"/>
</dbReference>
<reference evidence="2 3" key="1">
    <citation type="journal article" date="2024" name="Genome Biol. Evol.">
        <title>Chromosome-level genome assembly of the viviparous eelpout Zoarces viviparus.</title>
        <authorList>
            <person name="Fuhrmann N."/>
            <person name="Brasseur M.V."/>
            <person name="Bakowski C.E."/>
            <person name="Podsiadlowski L."/>
            <person name="Prost S."/>
            <person name="Krehenwinkel H."/>
            <person name="Mayer C."/>
        </authorList>
    </citation>
    <scope>NUCLEOTIDE SEQUENCE [LARGE SCALE GENOMIC DNA]</scope>
    <source>
        <strain evidence="2">NO-MEL_2022_Ind0_liver</strain>
    </source>
</reference>
<feature type="region of interest" description="Disordered" evidence="1">
    <location>
        <begin position="55"/>
        <end position="76"/>
    </location>
</feature>
<comment type="caution">
    <text evidence="2">The sequence shown here is derived from an EMBL/GenBank/DDBJ whole genome shotgun (WGS) entry which is preliminary data.</text>
</comment>
<gene>
    <name evidence="2" type="ORF">VZT92_009266</name>
</gene>
<evidence type="ECO:0000256" key="1">
    <source>
        <dbReference type="SAM" id="MobiDB-lite"/>
    </source>
</evidence>